<sequence length="163" mass="18861">MVNSYERLLQRNDLIEDVQNSFLELSKAMGELTKIVLDNNKDFEQFLASNPHLKKTLAVAQQNYRLIGDKILIISDLQKTIYGTLTEIAKILFEEAIMVSKDNESNFNKVSEIIENLEKNNGEFQINQKELAEFINKEALDDEFQELLEGYNLIPSEEQKDDE</sequence>
<keyword evidence="2" id="KW-1185">Reference proteome</keyword>
<evidence type="ECO:0000313" key="1">
    <source>
        <dbReference type="EMBL" id="AKM54358.1"/>
    </source>
</evidence>
<name>A0A0H3XHU3_9MOLU</name>
<accession>A0A0H3XHU3</accession>
<proteinExistence type="predicted"/>
<reference evidence="1 2" key="1">
    <citation type="journal article" date="2015" name="Genome Biol. Evol.">
        <title>Found and Lost: The Fates of Horizontally Acquired Genes in Arthropod-Symbiotic Spiroplasma.</title>
        <authorList>
            <person name="Lo W.S."/>
            <person name="Gasparich G.E."/>
            <person name="Kuo C.H."/>
        </authorList>
    </citation>
    <scope>NUCLEOTIDE SEQUENCE [LARGE SCALE GENOMIC DNA]</scope>
    <source>
        <strain evidence="2">TDA-040725-5</strain>
    </source>
</reference>
<dbReference type="Proteomes" id="UP000035661">
    <property type="component" value="Chromosome"/>
</dbReference>
<evidence type="ECO:0000313" key="2">
    <source>
        <dbReference type="Proteomes" id="UP000035661"/>
    </source>
</evidence>
<dbReference type="RefSeq" id="WP_047791567.1">
    <property type="nucleotide sequence ID" value="NZ_CP011856.1"/>
</dbReference>
<dbReference type="KEGG" id="seri:SERIO_v1c07960"/>
<dbReference type="AlphaFoldDB" id="A0A0H3XHU3"/>
<reference evidence="2" key="2">
    <citation type="submission" date="2015-06" db="EMBL/GenBank/DDBJ databases">
        <title>Complete genome sequence of Spiroplasma eriocheiris TDA-040725-5 (DSM 21848).</title>
        <authorList>
            <person name="Lo W.-S."/>
            <person name="Kuo C.-H."/>
        </authorList>
    </citation>
    <scope>NUCLEOTIDE SEQUENCE [LARGE SCALE GENOMIC DNA]</scope>
    <source>
        <strain evidence="2">TDA-040725-5</strain>
    </source>
</reference>
<organism evidence="1 2">
    <name type="scientific">Spiroplasma eriocheiris</name>
    <dbReference type="NCBI Taxonomy" id="315358"/>
    <lineage>
        <taxon>Bacteria</taxon>
        <taxon>Bacillati</taxon>
        <taxon>Mycoplasmatota</taxon>
        <taxon>Mollicutes</taxon>
        <taxon>Entomoplasmatales</taxon>
        <taxon>Spiroplasmataceae</taxon>
        <taxon>Spiroplasma</taxon>
    </lineage>
</organism>
<protein>
    <submittedName>
        <fullName evidence="1">Uncharacterized protein</fullName>
    </submittedName>
</protein>
<gene>
    <name evidence="1" type="ORF">SERIO_v1c07960</name>
</gene>
<dbReference type="STRING" id="315358.SERIO_v1c07960"/>
<dbReference type="EMBL" id="CP011856">
    <property type="protein sequence ID" value="AKM54358.1"/>
    <property type="molecule type" value="Genomic_DNA"/>
</dbReference>
<dbReference type="PATRIC" id="fig|743698.3.peg.801"/>